<feature type="coiled-coil region" evidence="1">
    <location>
        <begin position="529"/>
        <end position="563"/>
    </location>
</feature>
<evidence type="ECO:0000313" key="4">
    <source>
        <dbReference type="Proteomes" id="UP000288168"/>
    </source>
</evidence>
<dbReference type="PANTHER" id="PTHR38701:SF1">
    <property type="entry name" value="UP-REGULATED DURING SEPTATION PROTEIN 1 DOMAIN-CONTAINING PROTEIN"/>
    <property type="match status" value="1"/>
</dbReference>
<feature type="compositionally biased region" description="Low complexity" evidence="2">
    <location>
        <begin position="106"/>
        <end position="119"/>
    </location>
</feature>
<feature type="compositionally biased region" description="Low complexity" evidence="2">
    <location>
        <begin position="570"/>
        <end position="582"/>
    </location>
</feature>
<protein>
    <submittedName>
        <fullName evidence="3">Uncharacterized protein</fullName>
    </submittedName>
</protein>
<feature type="compositionally biased region" description="Acidic residues" evidence="2">
    <location>
        <begin position="716"/>
        <end position="742"/>
    </location>
</feature>
<feature type="compositionally biased region" description="Polar residues" evidence="2">
    <location>
        <begin position="205"/>
        <end position="217"/>
    </location>
</feature>
<feature type="compositionally biased region" description="Low complexity" evidence="2">
    <location>
        <begin position="9"/>
        <end position="20"/>
    </location>
</feature>
<proteinExistence type="predicted"/>
<feature type="compositionally biased region" description="Basic and acidic residues" evidence="2">
    <location>
        <begin position="638"/>
        <end position="647"/>
    </location>
</feature>
<feature type="compositionally biased region" description="Low complexity" evidence="2">
    <location>
        <begin position="327"/>
        <end position="346"/>
    </location>
</feature>
<gene>
    <name evidence="3" type="ORF">CEP54_009569</name>
</gene>
<dbReference type="OrthoDB" id="2555519at2759"/>
<feature type="compositionally biased region" description="Acidic residues" evidence="2">
    <location>
        <begin position="486"/>
        <end position="500"/>
    </location>
</feature>
<feature type="compositionally biased region" description="Polar residues" evidence="2">
    <location>
        <begin position="347"/>
        <end position="363"/>
    </location>
</feature>
<feature type="compositionally biased region" description="Polar residues" evidence="2">
    <location>
        <begin position="503"/>
        <end position="515"/>
    </location>
</feature>
<sequence length="767" mass="81707">MRTLNNINSSFDSSSRTSTTGLAARRSAKPVPIATSASANKLPIVASSKPLPRTPTSTTTKLPPAQARPGRFHSSASSTTSVARSSTGTAISSHGSKQHVLALTATKISTRSTPSSSVTPKMPPGGDSRPRPPQLSAAAAKNVGRTPLTPKIASSAKGPSIAAPLARRSTQGLPSGLPYRDDTASPSVYLTSSVTPRSGSRSSRAAESNHTTPNGTPNPDRDGWDPRASLTSSSGRPSLTRSDSPADPDSKFFRASDAQGTSQPTSRPSTSSHRHSSTFFYANGNNAESKRTMSPPATSPFTPILSSTPEPTSTKFFYANGAPDLKPSGQSSGPSSTNSSTSRLQSGRPSTGNSASGHSSHTYSLPPRPHSPIKIAQPSPSILKNTGTPGLNNRTQLAAATNTTSPTGLAPAATVNSKRRVSIESAPRKLRGHARTGSVPNFDPSHSPRMPMSPPRLHSEPASPPRSPGSSQPALTMASILQVAEELADEEEAQDDEESQPEVQSPTKSNNSSDPVNELVANARRERKVQDLEITNASLEAINRTLERQLRKQNAEIRRYKRLSRAGHLSAAPSAAPSTTPSRVPSEVLTEPPVSLTLADLSEEDSAPPSEDEEHDSLDDSDISMTDSVSASDALDPNDEKTLEKAAARRRRDERRLQLDLSKHRELLVDSQKINQSIKRCLNWTEILIKEGQKALDYKVRICDVRLGGHVLPPPGEDEDEDLDDDILTLDDDLDQDTEDTGLEPPLPWEKSSQDRDSGIELQAEGN</sequence>
<feature type="region of interest" description="Disordered" evidence="2">
    <location>
        <begin position="1"/>
        <end position="474"/>
    </location>
</feature>
<dbReference type="EMBL" id="NKCI01000105">
    <property type="protein sequence ID" value="RSL55014.1"/>
    <property type="molecule type" value="Genomic_DNA"/>
</dbReference>
<feature type="compositionally biased region" description="Polar residues" evidence="2">
    <location>
        <begin position="229"/>
        <end position="243"/>
    </location>
</feature>
<feature type="compositionally biased region" description="Polar residues" evidence="2">
    <location>
        <begin position="295"/>
        <end position="315"/>
    </location>
</feature>
<dbReference type="Proteomes" id="UP000288168">
    <property type="component" value="Unassembled WGS sequence"/>
</dbReference>
<comment type="caution">
    <text evidence="3">The sequence shown here is derived from an EMBL/GenBank/DDBJ whole genome shotgun (WGS) entry which is preliminary data.</text>
</comment>
<feature type="compositionally biased region" description="Low complexity" evidence="2">
    <location>
        <begin position="261"/>
        <end position="271"/>
    </location>
</feature>
<feature type="compositionally biased region" description="Polar residues" evidence="2">
    <location>
        <begin position="378"/>
        <end position="407"/>
    </location>
</feature>
<dbReference type="STRING" id="1325734.A0A428PPU4"/>
<feature type="region of interest" description="Disordered" evidence="2">
    <location>
        <begin position="709"/>
        <end position="767"/>
    </location>
</feature>
<feature type="compositionally biased region" description="Acidic residues" evidence="2">
    <location>
        <begin position="601"/>
        <end position="622"/>
    </location>
</feature>
<keyword evidence="1" id="KW-0175">Coiled coil</keyword>
<feature type="compositionally biased region" description="Low complexity" evidence="2">
    <location>
        <begin position="192"/>
        <end position="203"/>
    </location>
</feature>
<feature type="region of interest" description="Disordered" evidence="2">
    <location>
        <begin position="486"/>
        <end position="518"/>
    </location>
</feature>
<name>A0A428PPU4_9HYPO</name>
<evidence type="ECO:0000256" key="1">
    <source>
        <dbReference type="SAM" id="Coils"/>
    </source>
</evidence>
<keyword evidence="4" id="KW-1185">Reference proteome</keyword>
<evidence type="ECO:0000256" key="2">
    <source>
        <dbReference type="SAM" id="MobiDB-lite"/>
    </source>
</evidence>
<feature type="compositionally biased region" description="Low complexity" evidence="2">
    <location>
        <begin position="74"/>
        <end position="90"/>
    </location>
</feature>
<evidence type="ECO:0000313" key="3">
    <source>
        <dbReference type="EMBL" id="RSL55014.1"/>
    </source>
</evidence>
<accession>A0A428PPU4</accession>
<dbReference type="PANTHER" id="PTHR38701">
    <property type="entry name" value="CHROMOSOME 8, WHOLE GENOME SHOTGUN SEQUENCE"/>
    <property type="match status" value="1"/>
</dbReference>
<dbReference type="AlphaFoldDB" id="A0A428PPU4"/>
<organism evidence="3 4">
    <name type="scientific">Fusarium duplospermum</name>
    <dbReference type="NCBI Taxonomy" id="1325734"/>
    <lineage>
        <taxon>Eukaryota</taxon>
        <taxon>Fungi</taxon>
        <taxon>Dikarya</taxon>
        <taxon>Ascomycota</taxon>
        <taxon>Pezizomycotina</taxon>
        <taxon>Sordariomycetes</taxon>
        <taxon>Hypocreomycetidae</taxon>
        <taxon>Hypocreales</taxon>
        <taxon>Nectriaceae</taxon>
        <taxon>Fusarium</taxon>
        <taxon>Fusarium solani species complex</taxon>
    </lineage>
</organism>
<feature type="region of interest" description="Disordered" evidence="2">
    <location>
        <begin position="564"/>
        <end position="654"/>
    </location>
</feature>
<reference evidence="3 4" key="1">
    <citation type="submission" date="2017-06" db="EMBL/GenBank/DDBJ databases">
        <title>Comparative genomic analysis of Ambrosia Fusariam Clade fungi.</title>
        <authorList>
            <person name="Stajich J.E."/>
            <person name="Carrillo J."/>
            <person name="Kijimoto T."/>
            <person name="Eskalen A."/>
            <person name="O'Donnell K."/>
            <person name="Kasson M."/>
        </authorList>
    </citation>
    <scope>NUCLEOTIDE SEQUENCE [LARGE SCALE GENOMIC DNA]</scope>
    <source>
        <strain evidence="3 4">NRRL62584</strain>
    </source>
</reference>